<protein>
    <submittedName>
        <fullName evidence="9">Glutamate-ammonia-ligase adenylyltransferase</fullName>
        <ecNumber evidence="9">2.7.7.42</ecNumber>
    </submittedName>
</protein>
<dbReference type="InterPro" id="IPR023057">
    <property type="entry name" value="GlnE"/>
</dbReference>
<keyword evidence="5" id="KW-0460">Magnesium</keyword>
<gene>
    <name evidence="9" type="ORF">FM104_04140</name>
</gene>
<evidence type="ECO:0000256" key="6">
    <source>
        <dbReference type="ARBA" id="ARBA00023268"/>
    </source>
</evidence>
<evidence type="ECO:0000259" key="8">
    <source>
        <dbReference type="Pfam" id="PF08335"/>
    </source>
</evidence>
<name>A0A1R4IUZ9_9MICO</name>
<dbReference type="GO" id="GO:0008882">
    <property type="term" value="F:[glutamate-ammonia-ligase] adenylyltransferase activity"/>
    <property type="evidence" value="ECO:0007669"/>
    <property type="project" value="UniProtKB-EC"/>
</dbReference>
<feature type="domain" description="PII-uridylyltransferase/Glutamine-synthetase adenylyltransferase" evidence="8">
    <location>
        <begin position="864"/>
        <end position="988"/>
    </location>
</feature>
<feature type="domain" description="Glutamate-ammonia ligase adenylyltransferase repeated" evidence="7">
    <location>
        <begin position="595"/>
        <end position="827"/>
    </location>
</feature>
<evidence type="ECO:0000313" key="9">
    <source>
        <dbReference type="EMBL" id="SJN23690.1"/>
    </source>
</evidence>
<keyword evidence="6" id="KW-0511">Multifunctional enzyme</keyword>
<dbReference type="EMBL" id="FUKO01000012">
    <property type="protein sequence ID" value="SJN23690.1"/>
    <property type="molecule type" value="Genomic_DNA"/>
</dbReference>
<dbReference type="PANTHER" id="PTHR30621">
    <property type="entry name" value="GLUTAMINE SYNTHETASE ADENYLYLTRANSFERASE"/>
    <property type="match status" value="1"/>
</dbReference>
<keyword evidence="3" id="KW-0547">Nucleotide-binding</keyword>
<sequence>MARPDASASLSALARLGFVELTAASADLTELAEITGLDRVELVEGMTAADPDAAVRGMLHVARRDADRATAVLSAPNAREAVWRLFGISSGIAGFFERRPEQFDIDALLRTDLPGAAELTARMLDAVGAEDGFAHAEHAEMALRIEYRRCLTEIVAADLASANPTAAIEGVSAALADAAAAALEAALAIARTAVADSDGRDGHAEVAATTLAIIGMGKAGARELNYLSDVDVIFVGGTADEDVIDEAHAIDVATRLARETMRALSGIDAEPALWEVDAALRPEGKQGALVRSLASHLAYYDRWAKSWEFQALLKARAMAGDPELGAGYIEAVQPKVWASAAREDFVESVQTMRERVTANIPAEDVPYQLKLGPGGLRDIEFTVQLLQLVHGLSDENLRTRGTLESLDALVEGGYIGRAEAGAFAEQYRMLRLIEHRLQLHELTRTHLLPRDDEGMRRLARATGLADSASELRGVWEALRRDVREQHTRLFYRPLLAAVASLPAEERMLSTAQAGSRLAAIGFRDPAGALRHIAALTTGISRKSTIQRHLMPVMLRWFADGTDPDYGLIAFRRISERLGDTHWFLRMLRDSSGAAERLTRVLSSSRYIGELMEWIPESVAWLDSPAALRPRGAAALDEEARAIQTRHATTKDALKSVRALRRRELLRTALGLVLERITIDESAQALTEITEVTIQAALRAVRREVVPAEDDALDFSIIAMGRFGGAELGLGSDADVLFVYDANGIDPQRAQQHSAKIVSGLRTHLADGKVPLDLDADLRPEGRNGAIVRSIEAYTQYYRRWSLSWEAQALLRARGIAGSAKLIAKFTRLADSIRYPQQVEAQAVREIKRIKARIEGERLPQGADPRRHLKLGPGTLSDVEWMVQVLQLQHGHAIPALRTTSTLHALDAAVRAKLLPAAGAAKLRAAWILASRLRTAMTLLTAKTRDVLPTEFRDLDGVGRLLGYPDRSATVLEEDFLRVTRRARRVFEKQFYG</sequence>
<dbReference type="PANTHER" id="PTHR30621:SF0">
    <property type="entry name" value="BIFUNCTIONAL GLUTAMINE SYNTHETASE ADENYLYLTRANSFERASE_ADENYLYL-REMOVING ENZYME"/>
    <property type="match status" value="1"/>
</dbReference>
<dbReference type="Gene3D" id="1.20.120.330">
    <property type="entry name" value="Nucleotidyltransferases domain 2"/>
    <property type="match status" value="2"/>
</dbReference>
<evidence type="ECO:0000256" key="5">
    <source>
        <dbReference type="ARBA" id="ARBA00022842"/>
    </source>
</evidence>
<keyword evidence="4" id="KW-0067">ATP-binding</keyword>
<organism evidence="9 10">
    <name type="scientific">Microbacterium esteraromaticum</name>
    <dbReference type="NCBI Taxonomy" id="57043"/>
    <lineage>
        <taxon>Bacteria</taxon>
        <taxon>Bacillati</taxon>
        <taxon>Actinomycetota</taxon>
        <taxon>Actinomycetes</taxon>
        <taxon>Micrococcales</taxon>
        <taxon>Microbacteriaceae</taxon>
        <taxon>Microbacterium</taxon>
    </lineage>
</organism>
<evidence type="ECO:0000256" key="2">
    <source>
        <dbReference type="ARBA" id="ARBA00022695"/>
    </source>
</evidence>
<dbReference type="AlphaFoldDB" id="A0A1R4IUZ9"/>
<evidence type="ECO:0000256" key="4">
    <source>
        <dbReference type="ARBA" id="ARBA00022840"/>
    </source>
</evidence>
<evidence type="ECO:0000256" key="3">
    <source>
        <dbReference type="ARBA" id="ARBA00022741"/>
    </source>
</evidence>
<dbReference type="NCBIfam" id="NF010707">
    <property type="entry name" value="PRK14109.1"/>
    <property type="match status" value="1"/>
</dbReference>
<dbReference type="RefSeq" id="WP_087130197.1">
    <property type="nucleotide sequence ID" value="NZ_FUKO01000012.1"/>
</dbReference>
<feature type="domain" description="PII-uridylyltransferase/Glutamine-synthetase adenylyltransferase" evidence="8">
    <location>
        <begin position="364"/>
        <end position="490"/>
    </location>
</feature>
<dbReference type="Pfam" id="PF03710">
    <property type="entry name" value="GlnE"/>
    <property type="match status" value="2"/>
</dbReference>
<evidence type="ECO:0000259" key="7">
    <source>
        <dbReference type="Pfam" id="PF03710"/>
    </source>
</evidence>
<dbReference type="InterPro" id="IPR005190">
    <property type="entry name" value="GlnE_rpt_dom"/>
</dbReference>
<dbReference type="SUPFAM" id="SSF81593">
    <property type="entry name" value="Nucleotidyltransferase substrate binding subunit/domain"/>
    <property type="match status" value="2"/>
</dbReference>
<dbReference type="GO" id="GO:0016874">
    <property type="term" value="F:ligase activity"/>
    <property type="evidence" value="ECO:0007669"/>
    <property type="project" value="UniProtKB-KW"/>
</dbReference>
<dbReference type="GO" id="GO:0000820">
    <property type="term" value="P:regulation of glutamine family amino acid metabolic process"/>
    <property type="evidence" value="ECO:0007669"/>
    <property type="project" value="TreeGrafter"/>
</dbReference>
<dbReference type="GO" id="GO:0005524">
    <property type="term" value="F:ATP binding"/>
    <property type="evidence" value="ECO:0007669"/>
    <property type="project" value="UniProtKB-KW"/>
</dbReference>
<reference evidence="9 10" key="1">
    <citation type="submission" date="2017-02" db="EMBL/GenBank/DDBJ databases">
        <authorList>
            <person name="Peterson S.W."/>
        </authorList>
    </citation>
    <scope>NUCLEOTIDE SEQUENCE [LARGE SCALE GENOMIC DNA]</scope>
    <source>
        <strain evidence="9 10">B Mb 05.01</strain>
    </source>
</reference>
<dbReference type="Pfam" id="PF08335">
    <property type="entry name" value="GlnD_UR_UTase"/>
    <property type="match status" value="2"/>
</dbReference>
<keyword evidence="10" id="KW-1185">Reference proteome</keyword>
<keyword evidence="1 9" id="KW-0808">Transferase</keyword>
<dbReference type="InterPro" id="IPR013546">
    <property type="entry name" value="PII_UdlTrfase/GS_AdlTrfase"/>
</dbReference>
<dbReference type="CDD" id="cd05401">
    <property type="entry name" value="NT_GlnE_GlnD_like"/>
    <property type="match status" value="2"/>
</dbReference>
<dbReference type="Gene3D" id="3.30.460.10">
    <property type="entry name" value="Beta Polymerase, domain 2"/>
    <property type="match status" value="2"/>
</dbReference>
<proteinExistence type="predicted"/>
<evidence type="ECO:0000256" key="1">
    <source>
        <dbReference type="ARBA" id="ARBA00022679"/>
    </source>
</evidence>
<dbReference type="OrthoDB" id="9759366at2"/>
<dbReference type="InterPro" id="IPR043519">
    <property type="entry name" value="NT_sf"/>
</dbReference>
<dbReference type="SUPFAM" id="SSF81301">
    <property type="entry name" value="Nucleotidyltransferase"/>
    <property type="match status" value="2"/>
</dbReference>
<dbReference type="EC" id="2.7.7.42" evidence="9"/>
<dbReference type="GO" id="GO:0005829">
    <property type="term" value="C:cytosol"/>
    <property type="evidence" value="ECO:0007669"/>
    <property type="project" value="TreeGrafter"/>
</dbReference>
<feature type="domain" description="Glutamate-ammonia ligase adenylyltransferase repeated" evidence="7">
    <location>
        <begin position="82"/>
        <end position="326"/>
    </location>
</feature>
<keyword evidence="9" id="KW-0436">Ligase</keyword>
<evidence type="ECO:0000313" key="10">
    <source>
        <dbReference type="Proteomes" id="UP000196320"/>
    </source>
</evidence>
<keyword evidence="2 9" id="KW-0548">Nucleotidyltransferase</keyword>
<dbReference type="Proteomes" id="UP000196320">
    <property type="component" value="Unassembled WGS sequence"/>
</dbReference>
<accession>A0A1R4IUZ9</accession>